<evidence type="ECO:0000256" key="1">
    <source>
        <dbReference type="SAM" id="MobiDB-lite"/>
    </source>
</evidence>
<dbReference type="AlphaFoldDB" id="A0A553IBM8"/>
<reference evidence="3" key="1">
    <citation type="submission" date="2019-06" db="EMBL/GenBank/DDBJ databases">
        <title>Draft genome sequence of the griseofulvin-producing fungus Xylaria cubensis strain G536.</title>
        <authorList>
            <person name="Mead M.E."/>
            <person name="Raja H.A."/>
            <person name="Steenwyk J.L."/>
            <person name="Knowles S.L."/>
            <person name="Oberlies N.H."/>
            <person name="Rokas A."/>
        </authorList>
    </citation>
    <scope>NUCLEOTIDE SEQUENCE [LARGE SCALE GENOMIC DNA]</scope>
    <source>
        <strain evidence="3">G536</strain>
    </source>
</reference>
<evidence type="ECO:0000313" key="2">
    <source>
        <dbReference type="EMBL" id="TRX97605.1"/>
    </source>
</evidence>
<evidence type="ECO:0000313" key="3">
    <source>
        <dbReference type="Proteomes" id="UP000319160"/>
    </source>
</evidence>
<dbReference type="OrthoDB" id="5332316at2759"/>
<dbReference type="EMBL" id="VFLP01000005">
    <property type="protein sequence ID" value="TRX97605.1"/>
    <property type="molecule type" value="Genomic_DNA"/>
</dbReference>
<sequence>MLHEIPTSPVPVPKLYDVQRTTARRLMLLRQLHRPLLRSVAAAWRPATTFSAHGDSRSDSSSSSTTSDGDQHGASSSAAPPRPKPSLFEQLFPDEAKKSRAKIKRASDANAPNNTWVSQLFADENEPPRLAVPEELLPNEGDVPVQETSELWDPALRAKGMLILGAASKSLVESDFLRLGMKGKHVEGWVVIQARDPDTLEPKGHYFILFDTHEAAVAYKDRLEQLWGLGKAYIPGAHHGRWHAMQQPLPKGLRRNRADEDIGMLVRSFTLVPPSQRLNVQLSHASPARIVELYLEGGFVNQLAARAGSEFLVLIRLDGGRLTLDTLRRAIEDDGARRNLAWRITDLDNGILPFGKSILKAKDQAQAEADSTSASFADEVSSQGLQDKDIDHNGGESGNLSGKSTVNIIYEAKGSGKRHRQYPRFIIPFIDKAEAYRFVQNWHRRELRLQMGGGGRDQPSWEETRTINATVLW</sequence>
<feature type="region of interest" description="Disordered" evidence="1">
    <location>
        <begin position="50"/>
        <end position="87"/>
    </location>
</feature>
<protein>
    <submittedName>
        <fullName evidence="2">Uncharacterized protein</fullName>
    </submittedName>
</protein>
<organism evidence="2 3">
    <name type="scientific">Xylaria flabelliformis</name>
    <dbReference type="NCBI Taxonomy" id="2512241"/>
    <lineage>
        <taxon>Eukaryota</taxon>
        <taxon>Fungi</taxon>
        <taxon>Dikarya</taxon>
        <taxon>Ascomycota</taxon>
        <taxon>Pezizomycotina</taxon>
        <taxon>Sordariomycetes</taxon>
        <taxon>Xylariomycetidae</taxon>
        <taxon>Xylariales</taxon>
        <taxon>Xylariaceae</taxon>
        <taxon>Xylaria</taxon>
    </lineage>
</organism>
<name>A0A553IBM8_9PEZI</name>
<feature type="compositionally biased region" description="Low complexity" evidence="1">
    <location>
        <begin position="59"/>
        <end position="79"/>
    </location>
</feature>
<accession>A0A553IBM8</accession>
<comment type="caution">
    <text evidence="2">The sequence shown here is derived from an EMBL/GenBank/DDBJ whole genome shotgun (WGS) entry which is preliminary data.</text>
</comment>
<proteinExistence type="predicted"/>
<dbReference type="Proteomes" id="UP000319160">
    <property type="component" value="Unassembled WGS sequence"/>
</dbReference>
<gene>
    <name evidence="2" type="ORF">FHL15_001360</name>
</gene>
<keyword evidence="3" id="KW-1185">Reference proteome</keyword>